<evidence type="ECO:0000256" key="1">
    <source>
        <dbReference type="SAM" id="MobiDB-lite"/>
    </source>
</evidence>
<feature type="compositionally biased region" description="Polar residues" evidence="1">
    <location>
        <begin position="161"/>
        <end position="180"/>
    </location>
</feature>
<dbReference type="OMA" id="NNEAMSH"/>
<reference evidence="2" key="2">
    <citation type="submission" date="2025-09" db="UniProtKB">
        <authorList>
            <consortium name="Ensembl"/>
        </authorList>
    </citation>
    <scope>IDENTIFICATION</scope>
</reference>
<dbReference type="Ensembl" id="ENSOMET00000026962.1">
    <property type="protein sequence ID" value="ENSOMEP00000033636.1"/>
    <property type="gene ID" value="ENSOMEG00000019741.1"/>
</dbReference>
<protein>
    <submittedName>
        <fullName evidence="2">Uncharacterized protein</fullName>
    </submittedName>
</protein>
<feature type="region of interest" description="Disordered" evidence="1">
    <location>
        <begin position="148"/>
        <end position="193"/>
    </location>
</feature>
<accession>A0A3B3DUL9</accession>
<sequence length="273" mass="31286">MYYIVEFIESREVEVVPALWVNNDVCQWPDHHRSTELKKSIKNKEQPGPSWDAFSVRILYTAENYQTARLKLPQAENHTDLQTAEEDEDDIPKRKRKRLSNIRFESDSDSDNDAFHKKTNSVFNNLPPPPKINGPGFEVQAAVNNQALTRKPHNHRRPTSLGYTSTPVSRQSSTTPNVSSPIARGSMSSPEPRHLEHNRLSSANEFVHHCFKCHWRSGHKGQRLENNEAMSHQCPCQAAELERSQWKDCVSTTGAERRNFSNCQKQHPNQGSH</sequence>
<dbReference type="STRING" id="30732.ENSOMEP00000033636"/>
<evidence type="ECO:0000313" key="2">
    <source>
        <dbReference type="Ensembl" id="ENSOMEP00000033636.1"/>
    </source>
</evidence>
<keyword evidence="3" id="KW-1185">Reference proteome</keyword>
<dbReference type="AlphaFoldDB" id="A0A3B3DUL9"/>
<name>A0A3B3DUL9_ORYME</name>
<feature type="region of interest" description="Disordered" evidence="1">
    <location>
        <begin position="73"/>
        <end position="99"/>
    </location>
</feature>
<dbReference type="PANTHER" id="PTHR34153">
    <property type="entry name" value="SI:CH211-262H13.3-RELATED-RELATED"/>
    <property type="match status" value="1"/>
</dbReference>
<dbReference type="PANTHER" id="PTHR34153:SF2">
    <property type="entry name" value="SI:CH211-262H13.3-RELATED"/>
    <property type="match status" value="1"/>
</dbReference>
<dbReference type="PaxDb" id="30732-ENSOMEP00000033636"/>
<dbReference type="GeneTree" id="ENSGT01060000248712"/>
<dbReference type="Proteomes" id="UP000261560">
    <property type="component" value="Unplaced"/>
</dbReference>
<proteinExistence type="predicted"/>
<reference evidence="2" key="1">
    <citation type="submission" date="2025-08" db="UniProtKB">
        <authorList>
            <consortium name="Ensembl"/>
        </authorList>
    </citation>
    <scope>IDENTIFICATION</scope>
</reference>
<organism evidence="2 3">
    <name type="scientific">Oryzias melastigma</name>
    <name type="common">Marine medaka</name>
    <dbReference type="NCBI Taxonomy" id="30732"/>
    <lineage>
        <taxon>Eukaryota</taxon>
        <taxon>Metazoa</taxon>
        <taxon>Chordata</taxon>
        <taxon>Craniata</taxon>
        <taxon>Vertebrata</taxon>
        <taxon>Euteleostomi</taxon>
        <taxon>Actinopterygii</taxon>
        <taxon>Neopterygii</taxon>
        <taxon>Teleostei</taxon>
        <taxon>Neoteleostei</taxon>
        <taxon>Acanthomorphata</taxon>
        <taxon>Ovalentaria</taxon>
        <taxon>Atherinomorphae</taxon>
        <taxon>Beloniformes</taxon>
        <taxon>Adrianichthyidae</taxon>
        <taxon>Oryziinae</taxon>
        <taxon>Oryzias</taxon>
    </lineage>
</organism>
<evidence type="ECO:0000313" key="3">
    <source>
        <dbReference type="Proteomes" id="UP000261560"/>
    </source>
</evidence>